<dbReference type="InterPro" id="IPR041628">
    <property type="entry name" value="ChlI/MoxR_AAA_lid"/>
</dbReference>
<gene>
    <name evidence="6" type="ORF">caldi_19390</name>
</gene>
<dbReference type="InterPro" id="IPR011703">
    <property type="entry name" value="ATPase_AAA-3"/>
</dbReference>
<dbReference type="GO" id="GO:0005524">
    <property type="term" value="F:ATP binding"/>
    <property type="evidence" value="ECO:0007669"/>
    <property type="project" value="UniProtKB-KW"/>
</dbReference>
<dbReference type="Gene3D" id="1.10.8.80">
    <property type="entry name" value="Magnesium chelatase subunit I, C-Terminal domain"/>
    <property type="match status" value="1"/>
</dbReference>
<evidence type="ECO:0000313" key="6">
    <source>
        <dbReference type="EMBL" id="BDG60849.1"/>
    </source>
</evidence>
<evidence type="ECO:0000256" key="2">
    <source>
        <dbReference type="ARBA" id="ARBA00022840"/>
    </source>
</evidence>
<feature type="domain" description="AAA+ ATPase" evidence="5">
    <location>
        <begin position="61"/>
        <end position="202"/>
    </location>
</feature>
<evidence type="ECO:0000256" key="4">
    <source>
        <dbReference type="SAM" id="MobiDB-lite"/>
    </source>
</evidence>
<keyword evidence="2" id="KW-0067">ATP-binding</keyword>
<evidence type="ECO:0000259" key="5">
    <source>
        <dbReference type="SMART" id="SM00382"/>
    </source>
</evidence>
<comment type="similarity">
    <text evidence="3">Belongs to the MoxR family.</text>
</comment>
<dbReference type="RefSeq" id="WP_264841540.1">
    <property type="nucleotide sequence ID" value="NZ_AP025628.1"/>
</dbReference>
<evidence type="ECO:0000256" key="1">
    <source>
        <dbReference type="ARBA" id="ARBA00022741"/>
    </source>
</evidence>
<dbReference type="Pfam" id="PF07726">
    <property type="entry name" value="AAA_3"/>
    <property type="match status" value="1"/>
</dbReference>
<sequence>MKRDETMPAAHPGTGEPGSPAALEATAARVRDRLERLTQAIRAVIVGQEEVIRQTLDALLAGGHVLLEGVPGLGKTLLVKTLAQVTGLGFGRVQFTPDLMPADITGSQIFDRETGRLRFEPGPVFTNLLLADEINRATPRTQSALLEAMQERAVTAGGSTHPLPSPFFVLATQNPIEQEGTYPLPEAQLDRFLFKILVPFPSEQELAEIARRTTGAADLQVGPVLTPGELEEAAALVRQVVVAPPVLEYAVRLVSATHPDRSPVEGVRRFVRYGSSPRGLQALVLGAKVAALRDGRWGASFADVRATALPALRHRLVLGYEAEAEGVSPDDLVRQILDEVRPERP</sequence>
<dbReference type="CDD" id="cd00009">
    <property type="entry name" value="AAA"/>
    <property type="match status" value="1"/>
</dbReference>
<dbReference type="InterPro" id="IPR050764">
    <property type="entry name" value="CbbQ/NirQ/NorQ/GpvN"/>
</dbReference>
<dbReference type="InterPro" id="IPR003593">
    <property type="entry name" value="AAA+_ATPase"/>
</dbReference>
<dbReference type="FunFam" id="3.40.50.300:FF:000640">
    <property type="entry name" value="MoxR family ATPase"/>
    <property type="match status" value="1"/>
</dbReference>
<name>A0AA35CLS3_9FIRM</name>
<feature type="region of interest" description="Disordered" evidence="4">
    <location>
        <begin position="1"/>
        <end position="22"/>
    </location>
</feature>
<evidence type="ECO:0000256" key="3">
    <source>
        <dbReference type="ARBA" id="ARBA00061607"/>
    </source>
</evidence>
<dbReference type="Pfam" id="PF17863">
    <property type="entry name" value="AAA_lid_2"/>
    <property type="match status" value="1"/>
</dbReference>
<dbReference type="AlphaFoldDB" id="A0AA35CLS3"/>
<dbReference type="KEGG" id="cmic:caldi_19390"/>
<dbReference type="InterPro" id="IPR027417">
    <property type="entry name" value="P-loop_NTPase"/>
</dbReference>
<keyword evidence="1" id="KW-0547">Nucleotide-binding</keyword>
<dbReference type="PANTHER" id="PTHR42759:SF1">
    <property type="entry name" value="MAGNESIUM-CHELATASE SUBUNIT CHLD"/>
    <property type="match status" value="1"/>
</dbReference>
<dbReference type="EMBL" id="AP025628">
    <property type="protein sequence ID" value="BDG60849.1"/>
    <property type="molecule type" value="Genomic_DNA"/>
</dbReference>
<accession>A0AA35CLS3</accession>
<dbReference type="PANTHER" id="PTHR42759">
    <property type="entry name" value="MOXR FAMILY PROTEIN"/>
    <property type="match status" value="1"/>
</dbReference>
<dbReference type="Gene3D" id="3.40.50.300">
    <property type="entry name" value="P-loop containing nucleotide triphosphate hydrolases"/>
    <property type="match status" value="1"/>
</dbReference>
<dbReference type="Proteomes" id="UP001163687">
    <property type="component" value="Chromosome"/>
</dbReference>
<evidence type="ECO:0000313" key="7">
    <source>
        <dbReference type="Proteomes" id="UP001163687"/>
    </source>
</evidence>
<dbReference type="PIRSF" id="PIRSF002849">
    <property type="entry name" value="AAA_ATPase_chaperone_MoxR_prd"/>
    <property type="match status" value="1"/>
</dbReference>
<dbReference type="SUPFAM" id="SSF52540">
    <property type="entry name" value="P-loop containing nucleoside triphosphate hydrolases"/>
    <property type="match status" value="1"/>
</dbReference>
<keyword evidence="7" id="KW-1185">Reference proteome</keyword>
<organism evidence="6 7">
    <name type="scientific">Caldinitratiruptor microaerophilus</name>
    <dbReference type="NCBI Taxonomy" id="671077"/>
    <lineage>
        <taxon>Bacteria</taxon>
        <taxon>Bacillati</taxon>
        <taxon>Bacillota</taxon>
        <taxon>Clostridia</taxon>
        <taxon>Eubacteriales</taxon>
        <taxon>Symbiobacteriaceae</taxon>
        <taxon>Caldinitratiruptor</taxon>
    </lineage>
</organism>
<reference evidence="6" key="1">
    <citation type="submission" date="2022-03" db="EMBL/GenBank/DDBJ databases">
        <title>Complete genome sequence of Caldinitratiruptor microaerophilus.</title>
        <authorList>
            <person name="Mukaiyama R."/>
            <person name="Nishiyama T."/>
            <person name="Ueda K."/>
        </authorList>
    </citation>
    <scope>NUCLEOTIDE SEQUENCE</scope>
    <source>
        <strain evidence="6">JCM 16183</strain>
    </source>
</reference>
<protein>
    <submittedName>
        <fullName evidence="6">ATPase</fullName>
    </submittedName>
</protein>
<dbReference type="GO" id="GO:0016887">
    <property type="term" value="F:ATP hydrolysis activity"/>
    <property type="evidence" value="ECO:0007669"/>
    <property type="project" value="InterPro"/>
</dbReference>
<proteinExistence type="inferred from homology"/>
<dbReference type="SMART" id="SM00382">
    <property type="entry name" value="AAA"/>
    <property type="match status" value="1"/>
</dbReference>